<proteinExistence type="predicted"/>
<dbReference type="PROSITE" id="PS50995">
    <property type="entry name" value="HTH_MARR_2"/>
    <property type="match status" value="1"/>
</dbReference>
<dbReference type="PANTHER" id="PTHR42756:SF1">
    <property type="entry name" value="TRANSCRIPTIONAL REPRESSOR OF EMRAB OPERON"/>
    <property type="match status" value="1"/>
</dbReference>
<dbReference type="SMART" id="SM00347">
    <property type="entry name" value="HTH_MARR"/>
    <property type="match status" value="1"/>
</dbReference>
<evidence type="ECO:0000313" key="6">
    <source>
        <dbReference type="Proteomes" id="UP000306420"/>
    </source>
</evidence>
<evidence type="ECO:0000313" key="5">
    <source>
        <dbReference type="EMBL" id="TLQ38886.1"/>
    </source>
</evidence>
<dbReference type="PANTHER" id="PTHR42756">
    <property type="entry name" value="TRANSCRIPTIONAL REGULATOR, MARR"/>
    <property type="match status" value="1"/>
</dbReference>
<keyword evidence="2" id="KW-0238">DNA-binding</keyword>
<evidence type="ECO:0000256" key="2">
    <source>
        <dbReference type="ARBA" id="ARBA00023125"/>
    </source>
</evidence>
<dbReference type="GO" id="GO:0003677">
    <property type="term" value="F:DNA binding"/>
    <property type="evidence" value="ECO:0007669"/>
    <property type="project" value="UniProtKB-KW"/>
</dbReference>
<reference evidence="5 6" key="1">
    <citation type="submission" date="2019-05" db="EMBL/GenBank/DDBJ databases">
        <title>The metagenome of a microbial culture collection derived from dairy environment covers the genomic content of the human microbiome.</title>
        <authorList>
            <person name="Roder T."/>
            <person name="Wuthrich D."/>
            <person name="Sattari Z."/>
            <person name="Von Ah U."/>
            <person name="Bar C."/>
            <person name="Ronchi F."/>
            <person name="Macpherson A.J."/>
            <person name="Ganal-Vonarburg S.C."/>
            <person name="Bruggmann R."/>
            <person name="Vergeres G."/>
        </authorList>
    </citation>
    <scope>NUCLEOTIDE SEQUENCE [LARGE SCALE GENOMIC DNA]</scope>
    <source>
        <strain evidence="5 6">FAM 24227</strain>
    </source>
</reference>
<protein>
    <submittedName>
        <fullName evidence="5">MarR family transcriptional regulator</fullName>
    </submittedName>
</protein>
<dbReference type="InterPro" id="IPR036388">
    <property type="entry name" value="WH-like_DNA-bd_sf"/>
</dbReference>
<name>A0A5R9DSC6_9LACT</name>
<evidence type="ECO:0000259" key="4">
    <source>
        <dbReference type="PROSITE" id="PS50995"/>
    </source>
</evidence>
<dbReference type="InterPro" id="IPR000835">
    <property type="entry name" value="HTH_MarR-typ"/>
</dbReference>
<dbReference type="InterPro" id="IPR036390">
    <property type="entry name" value="WH_DNA-bd_sf"/>
</dbReference>
<dbReference type="Proteomes" id="UP000306420">
    <property type="component" value="Unassembled WGS sequence"/>
</dbReference>
<evidence type="ECO:0000256" key="1">
    <source>
        <dbReference type="ARBA" id="ARBA00023015"/>
    </source>
</evidence>
<dbReference type="Pfam" id="PF01047">
    <property type="entry name" value="MarR"/>
    <property type="match status" value="1"/>
</dbReference>
<comment type="caution">
    <text evidence="5">The sequence shown here is derived from an EMBL/GenBank/DDBJ whole genome shotgun (WGS) entry which is preliminary data.</text>
</comment>
<keyword evidence="3" id="KW-0804">Transcription</keyword>
<gene>
    <name evidence="5" type="ORF">FEZ33_11360</name>
</gene>
<dbReference type="EMBL" id="VBSP01000065">
    <property type="protein sequence ID" value="TLQ38886.1"/>
    <property type="molecule type" value="Genomic_DNA"/>
</dbReference>
<dbReference type="RefSeq" id="WP_138405494.1">
    <property type="nucleotide sequence ID" value="NZ_JBQKLU010000005.1"/>
</dbReference>
<dbReference type="GO" id="GO:0003700">
    <property type="term" value="F:DNA-binding transcription factor activity"/>
    <property type="evidence" value="ECO:0007669"/>
    <property type="project" value="InterPro"/>
</dbReference>
<dbReference type="AlphaFoldDB" id="A0A5R9DSC6"/>
<dbReference type="SUPFAM" id="SSF46785">
    <property type="entry name" value="Winged helix' DNA-binding domain"/>
    <property type="match status" value="1"/>
</dbReference>
<evidence type="ECO:0000256" key="3">
    <source>
        <dbReference type="ARBA" id="ARBA00023163"/>
    </source>
</evidence>
<dbReference type="OrthoDB" id="3237509at2"/>
<dbReference type="Gene3D" id="1.10.10.10">
    <property type="entry name" value="Winged helix-like DNA-binding domain superfamily/Winged helix DNA-binding domain"/>
    <property type="match status" value="1"/>
</dbReference>
<feature type="domain" description="HTH marR-type" evidence="4">
    <location>
        <begin position="1"/>
        <end position="137"/>
    </location>
</feature>
<organism evidence="5 6">
    <name type="scientific">Ruoffia tabacinasalis</name>
    <dbReference type="NCBI Taxonomy" id="87458"/>
    <lineage>
        <taxon>Bacteria</taxon>
        <taxon>Bacillati</taxon>
        <taxon>Bacillota</taxon>
        <taxon>Bacilli</taxon>
        <taxon>Lactobacillales</taxon>
        <taxon>Aerococcaceae</taxon>
        <taxon>Ruoffia</taxon>
    </lineage>
</organism>
<dbReference type="PRINTS" id="PR00598">
    <property type="entry name" value="HTHMARR"/>
</dbReference>
<sequence length="146" mass="16988">MDSNHRYVEEIIKQFNHLKVQRRKAATHQKVGRGAGFVLTYLYNQDENVIPSEIGRQMNVSTPRVTAILNKLEAKNLIIRTISPEDRRNVFITLSEQGRQIVEEKKAQQEKNIQTLVERLKSDDVEAFIRVLKEIDTIIEQQGWGF</sequence>
<accession>A0A5R9DSC6</accession>
<keyword evidence="1" id="KW-0805">Transcription regulation</keyword>